<dbReference type="InterPro" id="IPR000086">
    <property type="entry name" value="NUDIX_hydrolase_dom"/>
</dbReference>
<feature type="region of interest" description="Disordered" evidence="2">
    <location>
        <begin position="484"/>
        <end position="507"/>
    </location>
</feature>
<dbReference type="OrthoDB" id="536576at2759"/>
<feature type="domain" description="Nudix hydrolase" evidence="3">
    <location>
        <begin position="30"/>
        <end position="164"/>
    </location>
</feature>
<evidence type="ECO:0000256" key="2">
    <source>
        <dbReference type="SAM" id="MobiDB-lite"/>
    </source>
</evidence>
<dbReference type="PROSITE" id="PS51462">
    <property type="entry name" value="NUDIX"/>
    <property type="match status" value="1"/>
</dbReference>
<dbReference type="GO" id="GO:0016787">
    <property type="term" value="F:hydrolase activity"/>
    <property type="evidence" value="ECO:0007669"/>
    <property type="project" value="UniProtKB-KW"/>
</dbReference>
<proteinExistence type="predicted"/>
<evidence type="ECO:0000313" key="4">
    <source>
        <dbReference type="EMBL" id="CAE7817031.1"/>
    </source>
</evidence>
<dbReference type="Gene3D" id="3.90.79.10">
    <property type="entry name" value="Nucleoside Triphosphate Pyrophosphohydrolase"/>
    <property type="match status" value="1"/>
</dbReference>
<dbReference type="AlphaFoldDB" id="A0A812Z9H9"/>
<reference evidence="4" key="1">
    <citation type="submission" date="2021-02" db="EMBL/GenBank/DDBJ databases">
        <authorList>
            <person name="Dougan E. K."/>
            <person name="Rhodes N."/>
            <person name="Thang M."/>
            <person name="Chan C."/>
        </authorList>
    </citation>
    <scope>NUCLEOTIDE SEQUENCE</scope>
</reference>
<keyword evidence="5" id="KW-1185">Reference proteome</keyword>
<dbReference type="SUPFAM" id="SSF55811">
    <property type="entry name" value="Nudix"/>
    <property type="match status" value="1"/>
</dbReference>
<dbReference type="PROSITE" id="PS00893">
    <property type="entry name" value="NUDIX_BOX"/>
    <property type="match status" value="1"/>
</dbReference>
<sequence length="784" mass="87545">MNPCEASDGPPGGPGVKKARLESSVVKVAGRKLRAGTVPWRWTAGSSVQVLLIEGINTPGKWTFPAGSLDPGEEVASCAARETQEECGASGTLGCFLGTFDTEKNRSYMFSMYVQHLEDDGNEAWHDPHSAYDTSLRRRRWLDVEAARPLLKKDGPQVLEAFLSIPEGRRQDARYRALHKHSEQSRFLVMGAPGTLRDHCAQWGSILEVPSSSDSLTESQLFAAVAAALWEADAAVLCGGADMFYMAGISARQDIPVLLITGENVPDLLSGDSRIASFVLESESILLHFGNIPVVPVTAIAFWEGLARLDFAVTRPVKVSGDARGPPDTKIRRAQSCVLQSDSSEVKDCVGTCCFKRFASRGLLASSVWVPRQWLALLLDQCASAAVVFHLMACPDTVIVNLTAVASVLFYREVFPDLHMNLTWTVVGFALVFPLQTAIREAFKRREQALMAISDFRATLMNVYLANQIWDWPGADAWCGRAEDNVPKEQGGHGKKKGSFKDTPLHPRHGPRVFNLLIRLVEAMQELLLVPRRGRSRQEFFTCVSPEKEMVEDAELKGRSAVLKLLGRLHRATEELKAAGMPANEASRINQYNMFLCRDFERLWSFKTYRTPTTLRSVCRVSIQVFPFFFGPYYLHLIKTYSPDSDVTDSILRHRFIFACLFSCLTSTTLVALLNVAVALENPFRPGSTDTIRVQEEFQLCREALQEAMQDQEESWHERLDFEWEVLRSPGDDGSTSDGDACRTLELWRGCSRDPQRLDGRCWTRRVKEAGTKRAEGQYAAMHY</sequence>
<dbReference type="Proteomes" id="UP000601435">
    <property type="component" value="Unassembled WGS sequence"/>
</dbReference>
<dbReference type="PANTHER" id="PTHR36970">
    <property type="entry name" value="UNNAMED PRODUCT"/>
    <property type="match status" value="1"/>
</dbReference>
<accession>A0A812Z9H9</accession>
<name>A0A812Z9H9_9DINO</name>
<evidence type="ECO:0000259" key="3">
    <source>
        <dbReference type="PROSITE" id="PS51462"/>
    </source>
</evidence>
<organism evidence="4 5">
    <name type="scientific">Symbiodinium necroappetens</name>
    <dbReference type="NCBI Taxonomy" id="1628268"/>
    <lineage>
        <taxon>Eukaryota</taxon>
        <taxon>Sar</taxon>
        <taxon>Alveolata</taxon>
        <taxon>Dinophyceae</taxon>
        <taxon>Suessiales</taxon>
        <taxon>Symbiodiniaceae</taxon>
        <taxon>Symbiodinium</taxon>
    </lineage>
</organism>
<dbReference type="InterPro" id="IPR015797">
    <property type="entry name" value="NUDIX_hydrolase-like_dom_sf"/>
</dbReference>
<evidence type="ECO:0000256" key="1">
    <source>
        <dbReference type="ARBA" id="ARBA00022801"/>
    </source>
</evidence>
<gene>
    <name evidence="4" type="primary">NUDT3</name>
    <name evidence="4" type="ORF">SNEC2469_LOCUS24254</name>
</gene>
<protein>
    <submittedName>
        <fullName evidence="4">NUDT3 protein</fullName>
    </submittedName>
</protein>
<dbReference type="InterPro" id="IPR020084">
    <property type="entry name" value="NUDIX_hydrolase_CS"/>
</dbReference>
<dbReference type="Pfam" id="PF00293">
    <property type="entry name" value="NUDIX"/>
    <property type="match status" value="1"/>
</dbReference>
<evidence type="ECO:0000313" key="5">
    <source>
        <dbReference type="Proteomes" id="UP000601435"/>
    </source>
</evidence>
<comment type="caution">
    <text evidence="4">The sequence shown here is derived from an EMBL/GenBank/DDBJ whole genome shotgun (WGS) entry which is preliminary data.</text>
</comment>
<dbReference type="EMBL" id="CAJNJA010046408">
    <property type="protein sequence ID" value="CAE7817031.1"/>
    <property type="molecule type" value="Genomic_DNA"/>
</dbReference>
<keyword evidence="1" id="KW-0378">Hydrolase</keyword>
<dbReference type="PANTHER" id="PTHR36970:SF1">
    <property type="entry name" value="BESTROPHIN HOMOLOG"/>
    <property type="match status" value="1"/>
</dbReference>